<dbReference type="InterPro" id="IPR004843">
    <property type="entry name" value="Calcineurin-like_PHP"/>
</dbReference>
<sequence>MNLLILKADAASRYAADDYKTVAVLSNDSTHSCPFYDDLRTEKLEDFYDTYQFSVPANEEESQHIVRGNYVVFQDETYKHRLFRIYDVEDALLGDIHVKTAYAENAFVHDLLKTLVPRAKIGTVNFRDAFAHCLSNSGWQIKNAEWLGELIAQEFDGTTTAQGEIQKICKDYRGEIDAYVELNDANKIINKCFDLVEERGRHDTGKRFEYRRDLVGVTRRASDAELYTAIKARGKDGITFTDMNNGSDTIYDSAANDLYNGGREYLVKFVEYSELETPSALYSAARQELNECNRPKYQYEIDTALLNQMAGYTDEEPVWLGDSVRAVDFEMAPELTVGARIIEKETSFSDPTKNKVILGEYVELVNNTPDEIKKIQSDLTTLNNSLSPVYRIEIRPSAGLIARNGYLQTTGDAVLEAVVYKDNIRVNGTKEQYVWEKIYRKTGEHDTAWEMAQQNIGNTVTVTGEDYAKNCDFYCHFLDDSFNFVATTYFKTAIEDTVKKIEALQNTHAIIPFITDTHYATDGMEYTQSKLRSMDHIRNVVEITHQVDCDLVVHGGDLVDGKTSKALTLSNLQAVTAMLNQSDCPVMFTKGNHDDNGLGDVRQYGAKGEGLIKPNELSLIFKNQYLQNDISYNSEDNAIYSYYDVEDKKLRVIVIDAWDLRYDLLDDVKKVKYQSRKYLGFQAKQIQYVADVLKQTPSNYGVAVFVHNGLNGTVDNGDWTALNDEVMSGIFNAWRTGSTYDSTKDALHTANKNNDYPVTIQVDYSERGPGKLISFFAGHKHRDVAKREGFGNTPTILTNCSYSAGDADDKERRIIGTVNEDLFDVIAISVDLNDIQLIRFGAQSNNRPIRQYAGGA</sequence>
<feature type="domain" description="Calcineurin-like phosphoesterase" evidence="1">
    <location>
        <begin position="513"/>
        <end position="628"/>
    </location>
</feature>
<dbReference type="EMBL" id="JBHUOR010000130">
    <property type="protein sequence ID" value="MFD2869895.1"/>
    <property type="molecule type" value="Genomic_DNA"/>
</dbReference>
<dbReference type="InterPro" id="IPR007119">
    <property type="entry name" value="Phage_tail_spike_N"/>
</dbReference>
<dbReference type="Proteomes" id="UP001597568">
    <property type="component" value="Unassembled WGS sequence"/>
</dbReference>
<dbReference type="SUPFAM" id="SSF56300">
    <property type="entry name" value="Metallo-dependent phosphatases"/>
    <property type="match status" value="1"/>
</dbReference>
<dbReference type="RefSeq" id="WP_380148548.1">
    <property type="nucleotide sequence ID" value="NZ_JBHUOR010000130.1"/>
</dbReference>
<evidence type="ECO:0000259" key="2">
    <source>
        <dbReference type="Pfam" id="PF06605"/>
    </source>
</evidence>
<dbReference type="Pfam" id="PF06605">
    <property type="entry name" value="Prophage_tail"/>
    <property type="match status" value="1"/>
</dbReference>
<keyword evidence="4" id="KW-1185">Reference proteome</keyword>
<evidence type="ECO:0000259" key="1">
    <source>
        <dbReference type="Pfam" id="PF00149"/>
    </source>
</evidence>
<dbReference type="NCBIfam" id="TIGR01665">
    <property type="entry name" value="put_anti_recept"/>
    <property type="match status" value="1"/>
</dbReference>
<accession>A0ABW5Y3P3</accession>
<proteinExistence type="predicted"/>
<gene>
    <name evidence="3" type="ORF">ACFSY7_15485</name>
</gene>
<comment type="caution">
    <text evidence="3">The sequence shown here is derived from an EMBL/GenBank/DDBJ whole genome shotgun (WGS) entry which is preliminary data.</text>
</comment>
<name>A0ABW5Y3P3_9BACL</name>
<dbReference type="InterPro" id="IPR029052">
    <property type="entry name" value="Metallo-depent_PP-like"/>
</dbReference>
<dbReference type="Gene3D" id="3.60.21.10">
    <property type="match status" value="1"/>
</dbReference>
<reference evidence="4" key="1">
    <citation type="journal article" date="2019" name="Int. J. Syst. Evol. Microbiol.">
        <title>The Global Catalogue of Microorganisms (GCM) 10K type strain sequencing project: providing services to taxonomists for standard genome sequencing and annotation.</title>
        <authorList>
            <consortium name="The Broad Institute Genomics Platform"/>
            <consortium name="The Broad Institute Genome Sequencing Center for Infectious Disease"/>
            <person name="Wu L."/>
            <person name="Ma J."/>
        </authorList>
    </citation>
    <scope>NUCLEOTIDE SEQUENCE [LARGE SCALE GENOMIC DNA]</scope>
    <source>
        <strain evidence="4">KCTC 33522</strain>
    </source>
</reference>
<evidence type="ECO:0000313" key="4">
    <source>
        <dbReference type="Proteomes" id="UP001597568"/>
    </source>
</evidence>
<protein>
    <submittedName>
        <fullName evidence="3">Phage tail spike protein</fullName>
    </submittedName>
</protein>
<dbReference type="InterPro" id="IPR010572">
    <property type="entry name" value="Tail_dom"/>
</dbReference>
<organism evidence="3 4">
    <name type="scientific">Kurthia populi</name>
    <dbReference type="NCBI Taxonomy" id="1562132"/>
    <lineage>
        <taxon>Bacteria</taxon>
        <taxon>Bacillati</taxon>
        <taxon>Bacillota</taxon>
        <taxon>Bacilli</taxon>
        <taxon>Bacillales</taxon>
        <taxon>Caryophanaceae</taxon>
        <taxon>Kurthia</taxon>
    </lineage>
</organism>
<dbReference type="Pfam" id="PF00149">
    <property type="entry name" value="Metallophos"/>
    <property type="match status" value="1"/>
</dbReference>
<evidence type="ECO:0000313" key="3">
    <source>
        <dbReference type="EMBL" id="MFD2869895.1"/>
    </source>
</evidence>
<feature type="domain" description="Tail spike" evidence="2">
    <location>
        <begin position="112"/>
        <end position="359"/>
    </location>
</feature>